<reference evidence="2 3" key="1">
    <citation type="submission" date="2018-11" db="EMBL/GenBank/DDBJ databases">
        <title>Sequencing the genomes of 1000 actinobacteria strains.</title>
        <authorList>
            <person name="Klenk H.-P."/>
        </authorList>
    </citation>
    <scope>NUCLEOTIDE SEQUENCE [LARGE SCALE GENOMIC DNA]</scope>
    <source>
        <strain evidence="2 3">DSM 44780</strain>
    </source>
</reference>
<dbReference type="RefSeq" id="WP_123554357.1">
    <property type="nucleotide sequence ID" value="NZ_RJVJ01000001.1"/>
</dbReference>
<protein>
    <submittedName>
        <fullName evidence="2">Uncharacterized protein</fullName>
    </submittedName>
</protein>
<dbReference type="EMBL" id="RJVJ01000001">
    <property type="protein sequence ID" value="ROR43473.1"/>
    <property type="molecule type" value="Genomic_DNA"/>
</dbReference>
<feature type="transmembrane region" description="Helical" evidence="1">
    <location>
        <begin position="20"/>
        <end position="38"/>
    </location>
</feature>
<proteinExistence type="predicted"/>
<keyword evidence="1" id="KW-0472">Membrane</keyword>
<evidence type="ECO:0000256" key="1">
    <source>
        <dbReference type="SAM" id="Phobius"/>
    </source>
</evidence>
<dbReference type="AlphaFoldDB" id="A0A8G1XBY7"/>
<dbReference type="Proteomes" id="UP000267408">
    <property type="component" value="Unassembled WGS sequence"/>
</dbReference>
<evidence type="ECO:0000313" key="3">
    <source>
        <dbReference type="Proteomes" id="UP000267408"/>
    </source>
</evidence>
<keyword evidence="1" id="KW-1133">Transmembrane helix</keyword>
<organism evidence="2 3">
    <name type="scientific">Kitasatospora cineracea</name>
    <dbReference type="NCBI Taxonomy" id="88074"/>
    <lineage>
        <taxon>Bacteria</taxon>
        <taxon>Bacillati</taxon>
        <taxon>Actinomycetota</taxon>
        <taxon>Actinomycetes</taxon>
        <taxon>Kitasatosporales</taxon>
        <taxon>Streptomycetaceae</taxon>
        <taxon>Kitasatospora</taxon>
    </lineage>
</organism>
<gene>
    <name evidence="2" type="ORF">EDD39_1632</name>
</gene>
<accession>A0A8G1XBY7</accession>
<comment type="caution">
    <text evidence="2">The sequence shown here is derived from an EMBL/GenBank/DDBJ whole genome shotgun (WGS) entry which is preliminary data.</text>
</comment>
<keyword evidence="1" id="KW-0812">Transmembrane</keyword>
<sequence length="71" mass="7171">MSRMKTGGRSPEQQGALSNATAGVVASVMGATAVLAMAGLPLRVIGTVLGMGGLIAVLLVRELADARHRGR</sequence>
<feature type="transmembrane region" description="Helical" evidence="1">
    <location>
        <begin position="44"/>
        <end position="64"/>
    </location>
</feature>
<name>A0A8G1XBY7_9ACTN</name>
<evidence type="ECO:0000313" key="2">
    <source>
        <dbReference type="EMBL" id="ROR43473.1"/>
    </source>
</evidence>